<dbReference type="AlphaFoldDB" id="L1ICN9"/>
<dbReference type="RefSeq" id="XP_005820812.1">
    <property type="nucleotide sequence ID" value="XM_005820755.1"/>
</dbReference>
<dbReference type="InterPro" id="IPR007763">
    <property type="entry name" value="NDUFA12"/>
</dbReference>
<dbReference type="GO" id="GO:0045271">
    <property type="term" value="C:respiratory chain complex I"/>
    <property type="evidence" value="ECO:0007669"/>
    <property type="project" value="InterPro"/>
</dbReference>
<dbReference type="EMBL" id="JH993128">
    <property type="protein sequence ID" value="EKX33832.1"/>
    <property type="molecule type" value="Genomic_DNA"/>
</dbReference>
<evidence type="ECO:0000256" key="2">
    <source>
        <dbReference type="SAM" id="MobiDB-lite"/>
    </source>
</evidence>
<feature type="compositionally biased region" description="Polar residues" evidence="2">
    <location>
        <begin position="94"/>
        <end position="104"/>
    </location>
</feature>
<reference evidence="3 5" key="1">
    <citation type="journal article" date="2012" name="Nature">
        <title>Algal genomes reveal evolutionary mosaicism and the fate of nucleomorphs.</title>
        <authorList>
            <consortium name="DOE Joint Genome Institute"/>
            <person name="Curtis B.A."/>
            <person name="Tanifuji G."/>
            <person name="Burki F."/>
            <person name="Gruber A."/>
            <person name="Irimia M."/>
            <person name="Maruyama S."/>
            <person name="Arias M.C."/>
            <person name="Ball S.G."/>
            <person name="Gile G.H."/>
            <person name="Hirakawa Y."/>
            <person name="Hopkins J.F."/>
            <person name="Kuo A."/>
            <person name="Rensing S.A."/>
            <person name="Schmutz J."/>
            <person name="Symeonidi A."/>
            <person name="Elias M."/>
            <person name="Eveleigh R.J."/>
            <person name="Herman E.K."/>
            <person name="Klute M.J."/>
            <person name="Nakayama T."/>
            <person name="Obornik M."/>
            <person name="Reyes-Prieto A."/>
            <person name="Armbrust E.V."/>
            <person name="Aves S.J."/>
            <person name="Beiko R.G."/>
            <person name="Coutinho P."/>
            <person name="Dacks J.B."/>
            <person name="Durnford D.G."/>
            <person name="Fast N.M."/>
            <person name="Green B.R."/>
            <person name="Grisdale C.J."/>
            <person name="Hempel F."/>
            <person name="Henrissat B."/>
            <person name="Hoppner M.P."/>
            <person name="Ishida K."/>
            <person name="Kim E."/>
            <person name="Koreny L."/>
            <person name="Kroth P.G."/>
            <person name="Liu Y."/>
            <person name="Malik S.B."/>
            <person name="Maier U.G."/>
            <person name="McRose D."/>
            <person name="Mock T."/>
            <person name="Neilson J.A."/>
            <person name="Onodera N.T."/>
            <person name="Poole A.M."/>
            <person name="Pritham E.J."/>
            <person name="Richards T.A."/>
            <person name="Rocap G."/>
            <person name="Roy S.W."/>
            <person name="Sarai C."/>
            <person name="Schaack S."/>
            <person name="Shirato S."/>
            <person name="Slamovits C.H."/>
            <person name="Spencer D.F."/>
            <person name="Suzuki S."/>
            <person name="Worden A.Z."/>
            <person name="Zauner S."/>
            <person name="Barry K."/>
            <person name="Bell C."/>
            <person name="Bharti A.K."/>
            <person name="Crow J.A."/>
            <person name="Grimwood J."/>
            <person name="Kramer R."/>
            <person name="Lindquist E."/>
            <person name="Lucas S."/>
            <person name="Salamov A."/>
            <person name="McFadden G.I."/>
            <person name="Lane C.E."/>
            <person name="Keeling P.J."/>
            <person name="Gray M.W."/>
            <person name="Grigoriev I.V."/>
            <person name="Archibald J.M."/>
        </authorList>
    </citation>
    <scope>NUCLEOTIDE SEQUENCE</scope>
    <source>
        <strain evidence="3 5">CCMP2712</strain>
    </source>
</reference>
<dbReference type="Proteomes" id="UP000011087">
    <property type="component" value="Unassembled WGS sequence"/>
</dbReference>
<evidence type="ECO:0000313" key="5">
    <source>
        <dbReference type="Proteomes" id="UP000011087"/>
    </source>
</evidence>
<reference evidence="4" key="3">
    <citation type="submission" date="2016-03" db="UniProtKB">
        <authorList>
            <consortium name="EnsemblProtists"/>
        </authorList>
    </citation>
    <scope>IDENTIFICATION</scope>
</reference>
<dbReference type="GeneID" id="17290566"/>
<evidence type="ECO:0000313" key="3">
    <source>
        <dbReference type="EMBL" id="EKX33832.1"/>
    </source>
</evidence>
<organism evidence="3">
    <name type="scientific">Guillardia theta (strain CCMP2712)</name>
    <name type="common">Cryptophyte</name>
    <dbReference type="NCBI Taxonomy" id="905079"/>
    <lineage>
        <taxon>Eukaryota</taxon>
        <taxon>Cryptophyceae</taxon>
        <taxon>Pyrenomonadales</taxon>
        <taxon>Geminigeraceae</taxon>
        <taxon>Guillardia</taxon>
    </lineage>
</organism>
<sequence>MQGKHRCRELGTRSIVSYLQALSNRIQGKKFIGADEHGNKFWEIANPGGVPDPKREIEFVSKDMVDFSMNEIPSEWRMWLKHHRKDPPTEEEILSSQYEQQTTRANAKIVEERDKAMGSASSKQTGLREVEEYDPTK</sequence>
<feature type="region of interest" description="Disordered" evidence="2">
    <location>
        <begin position="110"/>
        <end position="137"/>
    </location>
</feature>
<protein>
    <recommendedName>
        <fullName evidence="6">NADH dehydrogenase [ubiquinone] 1 alpha subcomplex subunit 12</fullName>
    </recommendedName>
</protein>
<evidence type="ECO:0000256" key="1">
    <source>
        <dbReference type="ARBA" id="ARBA00007355"/>
    </source>
</evidence>
<dbReference type="GO" id="GO:0005739">
    <property type="term" value="C:mitochondrion"/>
    <property type="evidence" value="ECO:0007669"/>
    <property type="project" value="TreeGrafter"/>
</dbReference>
<reference evidence="5" key="2">
    <citation type="submission" date="2012-11" db="EMBL/GenBank/DDBJ databases">
        <authorList>
            <person name="Kuo A."/>
            <person name="Curtis B.A."/>
            <person name="Tanifuji G."/>
            <person name="Burki F."/>
            <person name="Gruber A."/>
            <person name="Irimia M."/>
            <person name="Maruyama S."/>
            <person name="Arias M.C."/>
            <person name="Ball S.G."/>
            <person name="Gile G.H."/>
            <person name="Hirakawa Y."/>
            <person name="Hopkins J.F."/>
            <person name="Rensing S.A."/>
            <person name="Schmutz J."/>
            <person name="Symeonidi A."/>
            <person name="Elias M."/>
            <person name="Eveleigh R.J."/>
            <person name="Herman E.K."/>
            <person name="Klute M.J."/>
            <person name="Nakayama T."/>
            <person name="Obornik M."/>
            <person name="Reyes-Prieto A."/>
            <person name="Armbrust E.V."/>
            <person name="Aves S.J."/>
            <person name="Beiko R.G."/>
            <person name="Coutinho P."/>
            <person name="Dacks J.B."/>
            <person name="Durnford D.G."/>
            <person name="Fast N.M."/>
            <person name="Green B.R."/>
            <person name="Grisdale C."/>
            <person name="Hempe F."/>
            <person name="Henrissat B."/>
            <person name="Hoppner M.P."/>
            <person name="Ishida K.-I."/>
            <person name="Kim E."/>
            <person name="Koreny L."/>
            <person name="Kroth P.G."/>
            <person name="Liu Y."/>
            <person name="Malik S.-B."/>
            <person name="Maier U.G."/>
            <person name="McRose D."/>
            <person name="Mock T."/>
            <person name="Neilson J.A."/>
            <person name="Onodera N.T."/>
            <person name="Poole A.M."/>
            <person name="Pritham E.J."/>
            <person name="Richards T.A."/>
            <person name="Rocap G."/>
            <person name="Roy S.W."/>
            <person name="Sarai C."/>
            <person name="Schaack S."/>
            <person name="Shirato S."/>
            <person name="Slamovits C.H."/>
            <person name="Spencer D.F."/>
            <person name="Suzuki S."/>
            <person name="Worden A.Z."/>
            <person name="Zauner S."/>
            <person name="Barry K."/>
            <person name="Bell C."/>
            <person name="Bharti A.K."/>
            <person name="Crow J.A."/>
            <person name="Grimwood J."/>
            <person name="Kramer R."/>
            <person name="Lindquist E."/>
            <person name="Lucas S."/>
            <person name="Salamov A."/>
            <person name="McFadden G.I."/>
            <person name="Lane C.E."/>
            <person name="Keeling P.J."/>
            <person name="Gray M.W."/>
            <person name="Grigoriev I.V."/>
            <person name="Archibald J.M."/>
        </authorList>
    </citation>
    <scope>NUCLEOTIDE SEQUENCE</scope>
    <source>
        <strain evidence="5">CCMP2712</strain>
    </source>
</reference>
<evidence type="ECO:0000313" key="4">
    <source>
        <dbReference type="EnsemblProtists" id="EKX33832"/>
    </source>
</evidence>
<keyword evidence="5" id="KW-1185">Reference proteome</keyword>
<comment type="similarity">
    <text evidence="1">Belongs to the complex I NDUFA12 subunit family.</text>
</comment>
<name>L1ICN9_GUITC</name>
<dbReference type="GO" id="GO:0032981">
    <property type="term" value="P:mitochondrial respiratory chain complex I assembly"/>
    <property type="evidence" value="ECO:0007669"/>
    <property type="project" value="TreeGrafter"/>
</dbReference>
<evidence type="ECO:0008006" key="6">
    <source>
        <dbReference type="Google" id="ProtNLM"/>
    </source>
</evidence>
<proteinExistence type="inferred from homology"/>
<dbReference type="HOGENOM" id="CLU_123512_0_0_1"/>
<feature type="region of interest" description="Disordered" evidence="2">
    <location>
        <begin position="85"/>
        <end position="104"/>
    </location>
</feature>
<dbReference type="PANTHER" id="PTHR32470">
    <property type="entry name" value="ADH DEHYDROGENASE [UBIQUINONE] 1 ALPHA SUBCOMPLEX ASSEMBLY FACTOR 2"/>
    <property type="match status" value="1"/>
</dbReference>
<gene>
    <name evidence="3" type="ORF">GUITHDRAFT_166370</name>
</gene>
<dbReference type="OrthoDB" id="10255576at2759"/>
<dbReference type="KEGG" id="gtt:GUITHDRAFT_166370"/>
<dbReference type="PaxDb" id="55529-EKX33832"/>
<feature type="compositionally biased region" description="Basic and acidic residues" evidence="2">
    <location>
        <begin position="126"/>
        <end position="137"/>
    </location>
</feature>
<dbReference type="EnsemblProtists" id="EKX33832">
    <property type="protein sequence ID" value="EKX33832"/>
    <property type="gene ID" value="GUITHDRAFT_166370"/>
</dbReference>
<accession>L1ICN9</accession>
<dbReference type="Pfam" id="PF05071">
    <property type="entry name" value="NDUFA12"/>
    <property type="match status" value="1"/>
</dbReference>
<dbReference type="PANTHER" id="PTHR32470:SF2">
    <property type="entry name" value="NADH DEHYDROGENASE [UBIQUINONE] 1 ALPHA SUBCOMPLEX ASSEMBLY FACTOR 2"/>
    <property type="match status" value="1"/>
</dbReference>
<dbReference type="InterPro" id="IPR052618">
    <property type="entry name" value="ComplexI_NDUFA12"/>
</dbReference>
<dbReference type="OMA" id="HSEREFQ"/>